<dbReference type="KEGG" id="aalt:CC77DRAFT_1015408"/>
<dbReference type="SUPFAM" id="SSF57850">
    <property type="entry name" value="RING/U-box"/>
    <property type="match status" value="1"/>
</dbReference>
<feature type="domain" description="RING-type" evidence="2">
    <location>
        <begin position="32"/>
        <end position="84"/>
    </location>
</feature>
<dbReference type="PROSITE" id="PS50089">
    <property type="entry name" value="ZF_RING_2"/>
    <property type="match status" value="1"/>
</dbReference>
<dbReference type="AlphaFoldDB" id="A0A177E269"/>
<evidence type="ECO:0000256" key="1">
    <source>
        <dbReference type="PROSITE-ProRule" id="PRU00175"/>
    </source>
</evidence>
<evidence type="ECO:0000313" key="3">
    <source>
        <dbReference type="EMBL" id="OAG26067.1"/>
    </source>
</evidence>
<keyword evidence="1" id="KW-0863">Zinc-finger</keyword>
<dbReference type="Gene3D" id="3.30.40.10">
    <property type="entry name" value="Zinc/RING finger domain, C3HC4 (zinc finger)"/>
    <property type="match status" value="1"/>
</dbReference>
<proteinExistence type="predicted"/>
<dbReference type="InterPro" id="IPR001841">
    <property type="entry name" value="Znf_RING"/>
</dbReference>
<dbReference type="STRING" id="5599.A0A177E269"/>
<name>A0A177E269_ALTAL</name>
<keyword evidence="1" id="KW-0479">Metal-binding</keyword>
<sequence>MSLETHANSSTERNIDALTHALVLVPPDQKACPVCFEPWNTRIGCEFGTIVQTQCEHVFHRACLGAWFHKQDIEAKENTCPCCRTICFPILRQPAYEQQHLLRRNRNPGDMVAPQSSNASNTGSTLATPEEICRRLQISMEEIDAQYAQICTMGRSRMNMVTDQIMINRVKLDRIR</sequence>
<dbReference type="Pfam" id="PF13639">
    <property type="entry name" value="zf-RING_2"/>
    <property type="match status" value="1"/>
</dbReference>
<dbReference type="GO" id="GO:0008270">
    <property type="term" value="F:zinc ion binding"/>
    <property type="evidence" value="ECO:0007669"/>
    <property type="project" value="UniProtKB-KW"/>
</dbReference>
<organism evidence="3 4">
    <name type="scientific">Alternaria alternata</name>
    <name type="common">Alternaria rot fungus</name>
    <name type="synonym">Torula alternata</name>
    <dbReference type="NCBI Taxonomy" id="5599"/>
    <lineage>
        <taxon>Eukaryota</taxon>
        <taxon>Fungi</taxon>
        <taxon>Dikarya</taxon>
        <taxon>Ascomycota</taxon>
        <taxon>Pezizomycotina</taxon>
        <taxon>Dothideomycetes</taxon>
        <taxon>Pleosporomycetidae</taxon>
        <taxon>Pleosporales</taxon>
        <taxon>Pleosporineae</taxon>
        <taxon>Pleosporaceae</taxon>
        <taxon>Alternaria</taxon>
        <taxon>Alternaria sect. Alternaria</taxon>
        <taxon>Alternaria alternata complex</taxon>
    </lineage>
</organism>
<dbReference type="VEuPathDB" id="FungiDB:CC77DRAFT_1015408"/>
<dbReference type="SMART" id="SM00184">
    <property type="entry name" value="RING"/>
    <property type="match status" value="1"/>
</dbReference>
<keyword evidence="1" id="KW-0862">Zinc</keyword>
<dbReference type="InterPro" id="IPR013083">
    <property type="entry name" value="Znf_RING/FYVE/PHD"/>
</dbReference>
<dbReference type="RefSeq" id="XP_018391488.1">
    <property type="nucleotide sequence ID" value="XM_018524018.1"/>
</dbReference>
<accession>A0A177E269</accession>
<keyword evidence="4" id="KW-1185">Reference proteome</keyword>
<dbReference type="EMBL" id="KV441469">
    <property type="protein sequence ID" value="OAG26067.1"/>
    <property type="molecule type" value="Genomic_DNA"/>
</dbReference>
<dbReference type="Proteomes" id="UP000077248">
    <property type="component" value="Unassembled WGS sequence"/>
</dbReference>
<dbReference type="GeneID" id="29109612"/>
<evidence type="ECO:0000259" key="2">
    <source>
        <dbReference type="PROSITE" id="PS50089"/>
    </source>
</evidence>
<reference evidence="3 4" key="1">
    <citation type="submission" date="2016-05" db="EMBL/GenBank/DDBJ databases">
        <title>Comparative analysis of secretome profiles of manganese(II)-oxidizing ascomycete fungi.</title>
        <authorList>
            <consortium name="DOE Joint Genome Institute"/>
            <person name="Zeiner C.A."/>
            <person name="Purvine S.O."/>
            <person name="Zink E.M."/>
            <person name="Wu S."/>
            <person name="Pasa-Tolic L."/>
            <person name="Chaput D.L."/>
            <person name="Haridas S."/>
            <person name="Grigoriev I.V."/>
            <person name="Santelli C.M."/>
            <person name="Hansel C.M."/>
        </authorList>
    </citation>
    <scope>NUCLEOTIDE SEQUENCE [LARGE SCALE GENOMIC DNA]</scope>
    <source>
        <strain evidence="3 4">SRC1lrK2f</strain>
    </source>
</reference>
<protein>
    <recommendedName>
        <fullName evidence="2">RING-type domain-containing protein</fullName>
    </recommendedName>
</protein>
<gene>
    <name evidence="3" type="ORF">CC77DRAFT_1015408</name>
</gene>
<evidence type="ECO:0000313" key="4">
    <source>
        <dbReference type="Proteomes" id="UP000077248"/>
    </source>
</evidence>